<dbReference type="OrthoDB" id="20134at2759"/>
<evidence type="ECO:0000313" key="10">
    <source>
        <dbReference type="EMBL" id="KAJ6623029.1"/>
    </source>
</evidence>
<keyword evidence="11" id="KW-1185">Reference proteome</keyword>
<dbReference type="SUPFAM" id="SSF57716">
    <property type="entry name" value="Glucocorticoid receptor-like (DNA-binding domain)"/>
    <property type="match status" value="2"/>
</dbReference>
<dbReference type="GO" id="GO:0005634">
    <property type="term" value="C:nucleus"/>
    <property type="evidence" value="ECO:0007669"/>
    <property type="project" value="UniProtKB-SubCell"/>
</dbReference>
<dbReference type="FunFam" id="2.10.110.10:FF:000082">
    <property type="entry name" value="LIM domain kinase 1"/>
    <property type="match status" value="1"/>
</dbReference>
<dbReference type="GO" id="GO:0016301">
    <property type="term" value="F:kinase activity"/>
    <property type="evidence" value="ECO:0007669"/>
    <property type="project" value="UniProtKB-KW"/>
</dbReference>
<dbReference type="GO" id="GO:0000981">
    <property type="term" value="F:DNA-binding transcription factor activity, RNA polymerase II-specific"/>
    <property type="evidence" value="ECO:0007669"/>
    <property type="project" value="TreeGrafter"/>
</dbReference>
<evidence type="ECO:0000259" key="9">
    <source>
        <dbReference type="PROSITE" id="PS50023"/>
    </source>
</evidence>
<feature type="domain" description="LIM zinc-binding" evidence="9">
    <location>
        <begin position="11"/>
        <end position="70"/>
    </location>
</feature>
<dbReference type="InterPro" id="IPR001781">
    <property type="entry name" value="Znf_LIM"/>
</dbReference>
<dbReference type="Gene3D" id="2.10.110.10">
    <property type="entry name" value="Cysteine Rich Protein"/>
    <property type="match status" value="2"/>
</dbReference>
<evidence type="ECO:0000256" key="4">
    <source>
        <dbReference type="ARBA" id="ARBA00023038"/>
    </source>
</evidence>
<dbReference type="PROSITE" id="PS50023">
    <property type="entry name" value="LIM_DOMAIN_2"/>
    <property type="match status" value="2"/>
</dbReference>
<dbReference type="EMBL" id="WJQU01003676">
    <property type="protein sequence ID" value="KAJ6623029.1"/>
    <property type="molecule type" value="Genomic_DNA"/>
</dbReference>
<evidence type="ECO:0000256" key="3">
    <source>
        <dbReference type="ARBA" id="ARBA00022833"/>
    </source>
</evidence>
<accession>A0A9Q0MI37</accession>
<sequence length="188" mass="21169">MYKFPEENKELECSSCLNGLDDEEYISALGQEWHAECFRCSACDTQLSSWYFEKDGLLFCKNDYWTKFGESCQQCSEIITGPVMVAGDHNFHPECFCCKLCNSFIGDGDSYALVERSKLYCGQCYRRQMQPLSTNLTTQKVTPHSIRLVEIPWTKGNRIGIRLAIDENQKGAPISSAGLGCPSGVRIS</sequence>
<protein>
    <submittedName>
        <fullName evidence="10">LIM domain kinase 1</fullName>
    </submittedName>
</protein>
<proteinExistence type="predicted"/>
<dbReference type="PANTHER" id="PTHR24208">
    <property type="entry name" value="LIM/HOMEOBOX PROTEIN LHX"/>
    <property type="match status" value="1"/>
</dbReference>
<dbReference type="Proteomes" id="UP001151699">
    <property type="component" value="Unassembled WGS sequence"/>
</dbReference>
<keyword evidence="10" id="KW-0808">Transferase</keyword>
<dbReference type="AlphaFoldDB" id="A0A9Q0MI37"/>
<comment type="subcellular location">
    <subcellularLocation>
        <location evidence="1">Nucleus</location>
    </subcellularLocation>
</comment>
<dbReference type="PROSITE" id="PS00478">
    <property type="entry name" value="LIM_DOMAIN_1"/>
    <property type="match status" value="2"/>
</dbReference>
<keyword evidence="10" id="KW-0418">Kinase</keyword>
<keyword evidence="4 8" id="KW-0440">LIM domain</keyword>
<dbReference type="SMART" id="SM00132">
    <property type="entry name" value="LIM"/>
    <property type="match status" value="2"/>
</dbReference>
<evidence type="ECO:0000256" key="7">
    <source>
        <dbReference type="ARBA" id="ARBA00023242"/>
    </source>
</evidence>
<comment type="caution">
    <text evidence="10">The sequence shown here is derived from an EMBL/GenBank/DDBJ whole genome shotgun (WGS) entry which is preliminary data.</text>
</comment>
<keyword evidence="5" id="KW-0238">DNA-binding</keyword>
<keyword evidence="6" id="KW-0371">Homeobox</keyword>
<evidence type="ECO:0000313" key="11">
    <source>
        <dbReference type="Proteomes" id="UP001151699"/>
    </source>
</evidence>
<dbReference type="CDD" id="cd09365">
    <property type="entry name" value="LIM2_LIMK"/>
    <property type="match status" value="1"/>
</dbReference>
<dbReference type="GO" id="GO:0030182">
    <property type="term" value="P:neuron differentiation"/>
    <property type="evidence" value="ECO:0007669"/>
    <property type="project" value="TreeGrafter"/>
</dbReference>
<dbReference type="InterPro" id="IPR050453">
    <property type="entry name" value="LIM_Homeobox_TF"/>
</dbReference>
<keyword evidence="3 8" id="KW-0862">Zinc</keyword>
<gene>
    <name evidence="10" type="primary">LIMK1_0</name>
    <name evidence="10" type="ORF">Bhyg_17180</name>
</gene>
<dbReference type="GO" id="GO:0046872">
    <property type="term" value="F:metal ion binding"/>
    <property type="evidence" value="ECO:0007669"/>
    <property type="project" value="UniProtKB-KW"/>
</dbReference>
<evidence type="ECO:0000256" key="1">
    <source>
        <dbReference type="ARBA" id="ARBA00004123"/>
    </source>
</evidence>
<evidence type="ECO:0000256" key="2">
    <source>
        <dbReference type="ARBA" id="ARBA00022723"/>
    </source>
</evidence>
<feature type="non-terminal residue" evidence="10">
    <location>
        <position position="1"/>
    </location>
</feature>
<evidence type="ECO:0000256" key="5">
    <source>
        <dbReference type="ARBA" id="ARBA00023125"/>
    </source>
</evidence>
<dbReference type="GO" id="GO:0000977">
    <property type="term" value="F:RNA polymerase II transcription regulatory region sequence-specific DNA binding"/>
    <property type="evidence" value="ECO:0007669"/>
    <property type="project" value="TreeGrafter"/>
</dbReference>
<name>A0A9Q0MI37_9DIPT</name>
<reference evidence="10" key="1">
    <citation type="submission" date="2022-07" db="EMBL/GenBank/DDBJ databases">
        <authorList>
            <person name="Trinca V."/>
            <person name="Uliana J.V.C."/>
            <person name="Torres T.T."/>
            <person name="Ward R.J."/>
            <person name="Monesi N."/>
        </authorList>
    </citation>
    <scope>NUCLEOTIDE SEQUENCE</scope>
    <source>
        <strain evidence="10">HSMRA1968</strain>
        <tissue evidence="10">Whole embryos</tissue>
    </source>
</reference>
<dbReference type="PANTHER" id="PTHR24208:SF168">
    <property type="entry name" value="PROTEIN APTEROUS"/>
    <property type="match status" value="1"/>
</dbReference>
<organism evidence="10 11">
    <name type="scientific">Pseudolycoriella hygida</name>
    <dbReference type="NCBI Taxonomy" id="35572"/>
    <lineage>
        <taxon>Eukaryota</taxon>
        <taxon>Metazoa</taxon>
        <taxon>Ecdysozoa</taxon>
        <taxon>Arthropoda</taxon>
        <taxon>Hexapoda</taxon>
        <taxon>Insecta</taxon>
        <taxon>Pterygota</taxon>
        <taxon>Neoptera</taxon>
        <taxon>Endopterygota</taxon>
        <taxon>Diptera</taxon>
        <taxon>Nematocera</taxon>
        <taxon>Sciaroidea</taxon>
        <taxon>Sciaridae</taxon>
        <taxon>Pseudolycoriella</taxon>
    </lineage>
</organism>
<dbReference type="Pfam" id="PF00412">
    <property type="entry name" value="LIM"/>
    <property type="match status" value="2"/>
</dbReference>
<dbReference type="FunFam" id="2.10.110.10:FF:000038">
    <property type="entry name" value="LIM domain kinase 2"/>
    <property type="match status" value="1"/>
</dbReference>
<keyword evidence="7" id="KW-0539">Nucleus</keyword>
<evidence type="ECO:0000256" key="6">
    <source>
        <dbReference type="ARBA" id="ARBA00023155"/>
    </source>
</evidence>
<evidence type="ECO:0000256" key="8">
    <source>
        <dbReference type="PROSITE-ProRule" id="PRU00125"/>
    </source>
</evidence>
<keyword evidence="2 8" id="KW-0479">Metal-binding</keyword>
<feature type="domain" description="LIM zinc-binding" evidence="9">
    <location>
        <begin position="71"/>
        <end position="131"/>
    </location>
</feature>